<keyword evidence="3" id="KW-1185">Reference proteome</keyword>
<proteinExistence type="predicted"/>
<gene>
    <name evidence="2" type="ORF">K435DRAFT_880355</name>
</gene>
<sequence length="178" mass="19585">MGYTILSDNGDFMSSSKPIIEPHSFWQSETRIFIHLKILCIRIFCGITLQNLDTEQHVANRTGGKENVMDAGGFSEDDRAQAAATSHEDEDPKVDNDNDNQITNVQSQTDIDRTEREGESLHTRDSPEDRSKDNATHAGTSRVETVGGTDIITDSGPEAEGQVNEVVSSTDNDIEDSE</sequence>
<dbReference type="EMBL" id="ML181688">
    <property type="protein sequence ID" value="THU75678.1"/>
    <property type="molecule type" value="Genomic_DNA"/>
</dbReference>
<protein>
    <submittedName>
        <fullName evidence="2">Uncharacterized protein</fullName>
    </submittedName>
</protein>
<accession>A0A4S8KKK4</accession>
<dbReference type="AlphaFoldDB" id="A0A4S8KKK4"/>
<evidence type="ECO:0000313" key="2">
    <source>
        <dbReference type="EMBL" id="THU75678.1"/>
    </source>
</evidence>
<feature type="compositionally biased region" description="Basic and acidic residues" evidence="1">
    <location>
        <begin position="110"/>
        <end position="135"/>
    </location>
</feature>
<evidence type="ECO:0000313" key="3">
    <source>
        <dbReference type="Proteomes" id="UP000297245"/>
    </source>
</evidence>
<organism evidence="2 3">
    <name type="scientific">Dendrothele bispora (strain CBS 962.96)</name>
    <dbReference type="NCBI Taxonomy" id="1314807"/>
    <lineage>
        <taxon>Eukaryota</taxon>
        <taxon>Fungi</taxon>
        <taxon>Dikarya</taxon>
        <taxon>Basidiomycota</taxon>
        <taxon>Agaricomycotina</taxon>
        <taxon>Agaricomycetes</taxon>
        <taxon>Agaricomycetidae</taxon>
        <taxon>Agaricales</taxon>
        <taxon>Agaricales incertae sedis</taxon>
        <taxon>Dendrothele</taxon>
    </lineage>
</organism>
<reference evidence="2 3" key="1">
    <citation type="journal article" date="2019" name="Nat. Ecol. Evol.">
        <title>Megaphylogeny resolves global patterns of mushroom evolution.</title>
        <authorList>
            <person name="Varga T."/>
            <person name="Krizsan K."/>
            <person name="Foldi C."/>
            <person name="Dima B."/>
            <person name="Sanchez-Garcia M."/>
            <person name="Sanchez-Ramirez S."/>
            <person name="Szollosi G.J."/>
            <person name="Szarkandi J.G."/>
            <person name="Papp V."/>
            <person name="Albert L."/>
            <person name="Andreopoulos W."/>
            <person name="Angelini C."/>
            <person name="Antonin V."/>
            <person name="Barry K.W."/>
            <person name="Bougher N.L."/>
            <person name="Buchanan P."/>
            <person name="Buyck B."/>
            <person name="Bense V."/>
            <person name="Catcheside P."/>
            <person name="Chovatia M."/>
            <person name="Cooper J."/>
            <person name="Damon W."/>
            <person name="Desjardin D."/>
            <person name="Finy P."/>
            <person name="Geml J."/>
            <person name="Haridas S."/>
            <person name="Hughes K."/>
            <person name="Justo A."/>
            <person name="Karasinski D."/>
            <person name="Kautmanova I."/>
            <person name="Kiss B."/>
            <person name="Kocsube S."/>
            <person name="Kotiranta H."/>
            <person name="LaButti K.M."/>
            <person name="Lechner B.E."/>
            <person name="Liimatainen K."/>
            <person name="Lipzen A."/>
            <person name="Lukacs Z."/>
            <person name="Mihaltcheva S."/>
            <person name="Morgado L.N."/>
            <person name="Niskanen T."/>
            <person name="Noordeloos M.E."/>
            <person name="Ohm R.A."/>
            <person name="Ortiz-Santana B."/>
            <person name="Ovrebo C."/>
            <person name="Racz N."/>
            <person name="Riley R."/>
            <person name="Savchenko A."/>
            <person name="Shiryaev A."/>
            <person name="Soop K."/>
            <person name="Spirin V."/>
            <person name="Szebenyi C."/>
            <person name="Tomsovsky M."/>
            <person name="Tulloss R.E."/>
            <person name="Uehling J."/>
            <person name="Grigoriev I.V."/>
            <person name="Vagvolgyi C."/>
            <person name="Papp T."/>
            <person name="Martin F.M."/>
            <person name="Miettinen O."/>
            <person name="Hibbett D.S."/>
            <person name="Nagy L.G."/>
        </authorList>
    </citation>
    <scope>NUCLEOTIDE SEQUENCE [LARGE SCALE GENOMIC DNA]</scope>
    <source>
        <strain evidence="2 3">CBS 962.96</strain>
    </source>
</reference>
<dbReference type="Proteomes" id="UP000297245">
    <property type="component" value="Unassembled WGS sequence"/>
</dbReference>
<name>A0A4S8KKK4_DENBC</name>
<feature type="compositionally biased region" description="Polar residues" evidence="1">
    <location>
        <begin position="99"/>
        <end position="109"/>
    </location>
</feature>
<feature type="region of interest" description="Disordered" evidence="1">
    <location>
        <begin position="64"/>
        <end position="178"/>
    </location>
</feature>
<evidence type="ECO:0000256" key="1">
    <source>
        <dbReference type="SAM" id="MobiDB-lite"/>
    </source>
</evidence>